<dbReference type="Gene3D" id="3.40.50.970">
    <property type="match status" value="1"/>
</dbReference>
<feature type="domain" description="Transketolase-like pyrimidine-binding" evidence="1">
    <location>
        <begin position="1"/>
        <end position="163"/>
    </location>
</feature>
<name>A0A832UN06_9ARCH</name>
<dbReference type="GO" id="GO:0006082">
    <property type="term" value="P:organic acid metabolic process"/>
    <property type="evidence" value="ECO:0007669"/>
    <property type="project" value="UniProtKB-ARBA"/>
</dbReference>
<organism evidence="2 3">
    <name type="scientific">Candidatus Naiadarchaeum limnaeum</name>
    <dbReference type="NCBI Taxonomy" id="2756139"/>
    <lineage>
        <taxon>Archaea</taxon>
        <taxon>Candidatus Undinarchaeota</taxon>
        <taxon>Candidatus Undinarchaeia</taxon>
        <taxon>Candidatus Naiadarchaeales</taxon>
        <taxon>Candidatus Naiadarchaeaceae</taxon>
        <taxon>Candidatus Naiadarchaeum</taxon>
    </lineage>
</organism>
<gene>
    <name evidence="2" type="ORF">H1016_01505</name>
</gene>
<dbReference type="Pfam" id="PF02780">
    <property type="entry name" value="Transketolase_C"/>
    <property type="match status" value="1"/>
</dbReference>
<dbReference type="EMBL" id="DVAB01000016">
    <property type="protein sequence ID" value="HIK00194.1"/>
    <property type="molecule type" value="Genomic_DNA"/>
</dbReference>
<dbReference type="SUPFAM" id="SSF52922">
    <property type="entry name" value="TK C-terminal domain-like"/>
    <property type="match status" value="1"/>
</dbReference>
<dbReference type="PANTHER" id="PTHR43825:SF5">
    <property type="entry name" value="HYPOTHETICAL TRANSKETOLASE FAMILY PROTEIN"/>
    <property type="match status" value="1"/>
</dbReference>
<dbReference type="Pfam" id="PF02779">
    <property type="entry name" value="Transket_pyr"/>
    <property type="match status" value="1"/>
</dbReference>
<evidence type="ECO:0000313" key="3">
    <source>
        <dbReference type="Proteomes" id="UP000646946"/>
    </source>
</evidence>
<reference evidence="2 3" key="1">
    <citation type="journal article" name="Nat. Commun.">
        <title>Undinarchaeota illuminate DPANN phylogeny and the impact of gene transfer on archaeal evolution.</title>
        <authorList>
            <person name="Dombrowski N."/>
            <person name="Williams T.A."/>
            <person name="Sun J."/>
            <person name="Woodcroft B.J."/>
            <person name="Lee J.H."/>
            <person name="Minh B.Q."/>
            <person name="Rinke C."/>
            <person name="Spang A."/>
        </authorList>
    </citation>
    <scope>NUCLEOTIDE SEQUENCE [LARGE SCALE GENOMIC DNA]</scope>
    <source>
        <strain evidence="2">MAG_bin1129</strain>
    </source>
</reference>
<dbReference type="GO" id="GO:0044272">
    <property type="term" value="P:sulfur compound biosynthetic process"/>
    <property type="evidence" value="ECO:0007669"/>
    <property type="project" value="UniProtKB-ARBA"/>
</dbReference>
<dbReference type="InterPro" id="IPR033248">
    <property type="entry name" value="Transketolase_C"/>
</dbReference>
<sequence>MKNQFARTMYEVGQVNPKLVVVVGDLCHWAMQPFAKACPGRYYNTGVTEAATIGLGAGLSAVGLIPVVHLIAPFMVERSFEFIKLDFSYNEFPGNLVSAGSSFDYSFLGATHHTYTDYATLKTLPKTQLIYPAAPQEFDLLFRQTYNNDFLTYFRLPQTEHGVSIDKNKIKVGTGIKIKDGEDITIVATGSQLKSAVESAETLKKMDYDPEIIYIHTLKPLDTKLITSSAEKTKKIITMEEHSIIGGLYADVLEAVKEIPGVKVSPIAIPADFLRGYGGYEDHCKALGLTAEGIVKKVKTDFRRKK</sequence>
<proteinExistence type="predicted"/>
<protein>
    <recommendedName>
        <fullName evidence="1">Transketolase-like pyrimidine-binding domain-containing protein</fullName>
    </recommendedName>
</protein>
<dbReference type="InterPro" id="IPR005475">
    <property type="entry name" value="Transketolase-like_Pyr-bd"/>
</dbReference>
<dbReference type="InterPro" id="IPR029061">
    <property type="entry name" value="THDP-binding"/>
</dbReference>
<dbReference type="PANTHER" id="PTHR43825">
    <property type="entry name" value="PYRUVATE DEHYDROGENASE E1 COMPONENT"/>
    <property type="match status" value="1"/>
</dbReference>
<dbReference type="Gene3D" id="3.40.50.920">
    <property type="match status" value="1"/>
</dbReference>
<comment type="caution">
    <text evidence="2">The sequence shown here is derived from an EMBL/GenBank/DDBJ whole genome shotgun (WGS) entry which is preliminary data.</text>
</comment>
<dbReference type="Proteomes" id="UP000646946">
    <property type="component" value="Unassembled WGS sequence"/>
</dbReference>
<keyword evidence="3" id="KW-1185">Reference proteome</keyword>
<evidence type="ECO:0000313" key="2">
    <source>
        <dbReference type="EMBL" id="HIK00194.1"/>
    </source>
</evidence>
<evidence type="ECO:0000259" key="1">
    <source>
        <dbReference type="SMART" id="SM00861"/>
    </source>
</evidence>
<dbReference type="InterPro" id="IPR051157">
    <property type="entry name" value="PDH/Transketolase"/>
</dbReference>
<dbReference type="AlphaFoldDB" id="A0A832UN06"/>
<dbReference type="SUPFAM" id="SSF52518">
    <property type="entry name" value="Thiamin diphosphate-binding fold (THDP-binding)"/>
    <property type="match status" value="1"/>
</dbReference>
<accession>A0A832UN06</accession>
<dbReference type="CDD" id="cd07033">
    <property type="entry name" value="TPP_PYR_DXS_TK_like"/>
    <property type="match status" value="1"/>
</dbReference>
<dbReference type="InterPro" id="IPR009014">
    <property type="entry name" value="Transketo_C/PFOR_II"/>
</dbReference>
<dbReference type="SMART" id="SM00861">
    <property type="entry name" value="Transket_pyr"/>
    <property type="match status" value="1"/>
</dbReference>